<dbReference type="Proteomes" id="UP000297693">
    <property type="component" value="Unassembled WGS sequence"/>
</dbReference>
<name>A0A4R9K5C3_9LEPT</name>
<organism evidence="2 3">
    <name type="scientific">Leptospira ognonensis</name>
    <dbReference type="NCBI Taxonomy" id="2484945"/>
    <lineage>
        <taxon>Bacteria</taxon>
        <taxon>Pseudomonadati</taxon>
        <taxon>Spirochaetota</taxon>
        <taxon>Spirochaetia</taxon>
        <taxon>Leptospirales</taxon>
        <taxon>Leptospiraceae</taxon>
        <taxon>Leptospira</taxon>
    </lineage>
</organism>
<dbReference type="CDD" id="cd12797">
    <property type="entry name" value="M23_peptidase"/>
    <property type="match status" value="1"/>
</dbReference>
<dbReference type="Gene3D" id="2.70.70.10">
    <property type="entry name" value="Glucose Permease (Domain IIA)"/>
    <property type="match status" value="1"/>
</dbReference>
<evidence type="ECO:0000259" key="1">
    <source>
        <dbReference type="PROSITE" id="PS51782"/>
    </source>
</evidence>
<dbReference type="AlphaFoldDB" id="A0A4R9K5C3"/>
<evidence type="ECO:0000313" key="2">
    <source>
        <dbReference type="EMBL" id="TGL60374.1"/>
    </source>
</evidence>
<dbReference type="GO" id="GO:0004222">
    <property type="term" value="F:metalloendopeptidase activity"/>
    <property type="evidence" value="ECO:0007669"/>
    <property type="project" value="TreeGrafter"/>
</dbReference>
<dbReference type="EMBL" id="RQGD01000022">
    <property type="protein sequence ID" value="TGL60374.1"/>
    <property type="molecule type" value="Genomic_DNA"/>
</dbReference>
<dbReference type="PANTHER" id="PTHR21666:SF290">
    <property type="entry name" value="PEPTIDASE M23 DOMAIN PROTEIN"/>
    <property type="match status" value="1"/>
</dbReference>
<dbReference type="InterPro" id="IPR050570">
    <property type="entry name" value="Cell_wall_metabolism_enzyme"/>
</dbReference>
<dbReference type="PANTHER" id="PTHR21666">
    <property type="entry name" value="PEPTIDASE-RELATED"/>
    <property type="match status" value="1"/>
</dbReference>
<gene>
    <name evidence="2" type="ORF">EHQ58_07725</name>
</gene>
<dbReference type="Gene3D" id="3.10.350.10">
    <property type="entry name" value="LysM domain"/>
    <property type="match status" value="1"/>
</dbReference>
<evidence type="ECO:0000313" key="3">
    <source>
        <dbReference type="Proteomes" id="UP000297693"/>
    </source>
</evidence>
<dbReference type="RefSeq" id="WP_135623297.1">
    <property type="nucleotide sequence ID" value="NZ_RQGD01000022.1"/>
</dbReference>
<keyword evidence="3" id="KW-1185">Reference proteome</keyword>
<dbReference type="InterPro" id="IPR018392">
    <property type="entry name" value="LysM"/>
</dbReference>
<dbReference type="InterPro" id="IPR016047">
    <property type="entry name" value="M23ase_b-sheet_dom"/>
</dbReference>
<feature type="domain" description="LysM" evidence="1">
    <location>
        <begin position="67"/>
        <end position="111"/>
    </location>
</feature>
<reference evidence="2" key="1">
    <citation type="journal article" date="2019" name="PLoS Negl. Trop. Dis.">
        <title>Revisiting the worldwide diversity of Leptospira species in the environment.</title>
        <authorList>
            <person name="Vincent A.T."/>
            <person name="Schiettekatte O."/>
            <person name="Bourhy P."/>
            <person name="Veyrier F.J."/>
            <person name="Picardeau M."/>
        </authorList>
    </citation>
    <scope>NUCLEOTIDE SEQUENCE [LARGE SCALE GENOMIC DNA]</scope>
    <source>
        <strain evidence="2">201702476</strain>
    </source>
</reference>
<dbReference type="Pfam" id="PF01551">
    <property type="entry name" value="Peptidase_M23"/>
    <property type="match status" value="1"/>
</dbReference>
<accession>A0A4R9K5C3</accession>
<dbReference type="SMART" id="SM00257">
    <property type="entry name" value="LysM"/>
    <property type="match status" value="1"/>
</dbReference>
<dbReference type="InterPro" id="IPR011055">
    <property type="entry name" value="Dup_hybrid_motif"/>
</dbReference>
<dbReference type="SUPFAM" id="SSF51261">
    <property type="entry name" value="Duplicated hybrid motif"/>
    <property type="match status" value="1"/>
</dbReference>
<dbReference type="InterPro" id="IPR036779">
    <property type="entry name" value="LysM_dom_sf"/>
</dbReference>
<sequence length="299" mass="34031">MKRRILIQYLLFAYFIPSDRIFANPSTLANLDYSNPILKSLRSDVKENLRLSRSKQSDDKLIPLRYFQYTVKKDDSFFKIMARTGMDLETLSSVNELSSPHDLVEGMVLEIPNMRGVFHPETSENSLKNKQLLADKYRLPNDKLQYDSAREKWFIPGVVMGKVEKSFFYGFGFTTPLKTVLMSSAYGNRIDPFTKKTTFHGGIDLAAKHGSSVHASQDGIVEFASTSGGYGKLIIIKHAMGYETRYGHLDTFLVKSGERIKKGEKIGEVGMTGRTTGPHLHFEVRRNSKRQKPFFQSHL</sequence>
<dbReference type="Pfam" id="PF01476">
    <property type="entry name" value="LysM"/>
    <property type="match status" value="1"/>
</dbReference>
<dbReference type="PROSITE" id="PS51782">
    <property type="entry name" value="LYSM"/>
    <property type="match status" value="1"/>
</dbReference>
<comment type="caution">
    <text evidence="2">The sequence shown here is derived from an EMBL/GenBank/DDBJ whole genome shotgun (WGS) entry which is preliminary data.</text>
</comment>
<proteinExistence type="predicted"/>
<dbReference type="OrthoDB" id="305469at2"/>
<protein>
    <submittedName>
        <fullName evidence="2">M23 family metallopeptidase</fullName>
    </submittedName>
</protein>